<dbReference type="EMBL" id="MU155174">
    <property type="protein sequence ID" value="KAF9481778.1"/>
    <property type="molecule type" value="Genomic_DNA"/>
</dbReference>
<dbReference type="OrthoDB" id="2841595at2759"/>
<sequence>MSCVNTSKTTAIRNPDYPRYKRLPTVWDENRGHWFYGWAVTDEIIRKYLQKYYPHDVSEASWLLNSNGLYDLKQYSGYRHLAFVGGKPDAESIKQGRVIQLERGLTLYVIAVSSTRSDYLYRRRPTVAQLAMLTEIFEEEPRWIEGFEDKANFNDDWMH</sequence>
<reference evidence="1" key="1">
    <citation type="submission" date="2020-11" db="EMBL/GenBank/DDBJ databases">
        <authorList>
            <consortium name="DOE Joint Genome Institute"/>
            <person name="Ahrendt S."/>
            <person name="Riley R."/>
            <person name="Andreopoulos W."/>
            <person name="Labutti K."/>
            <person name="Pangilinan J."/>
            <person name="Ruiz-Duenas F.J."/>
            <person name="Barrasa J.M."/>
            <person name="Sanchez-Garcia M."/>
            <person name="Camarero S."/>
            <person name="Miyauchi S."/>
            <person name="Serrano A."/>
            <person name="Linde D."/>
            <person name="Babiker R."/>
            <person name="Drula E."/>
            <person name="Ayuso-Fernandez I."/>
            <person name="Pacheco R."/>
            <person name="Padilla G."/>
            <person name="Ferreira P."/>
            <person name="Barriuso J."/>
            <person name="Kellner H."/>
            <person name="Castanera R."/>
            <person name="Alfaro M."/>
            <person name="Ramirez L."/>
            <person name="Pisabarro A.G."/>
            <person name="Kuo A."/>
            <person name="Tritt A."/>
            <person name="Lipzen A."/>
            <person name="He G."/>
            <person name="Yan M."/>
            <person name="Ng V."/>
            <person name="Cullen D."/>
            <person name="Martin F."/>
            <person name="Rosso M.-N."/>
            <person name="Henrissat B."/>
            <person name="Hibbett D."/>
            <person name="Martinez A.T."/>
            <person name="Grigoriev I.V."/>
        </authorList>
    </citation>
    <scope>NUCLEOTIDE SEQUENCE</scope>
    <source>
        <strain evidence="1">CIRM-BRFM 674</strain>
    </source>
</reference>
<accession>A0A9P6D3M6</accession>
<dbReference type="Proteomes" id="UP000807469">
    <property type="component" value="Unassembled WGS sequence"/>
</dbReference>
<organism evidence="1 2">
    <name type="scientific">Pholiota conissans</name>
    <dbReference type="NCBI Taxonomy" id="109636"/>
    <lineage>
        <taxon>Eukaryota</taxon>
        <taxon>Fungi</taxon>
        <taxon>Dikarya</taxon>
        <taxon>Basidiomycota</taxon>
        <taxon>Agaricomycotina</taxon>
        <taxon>Agaricomycetes</taxon>
        <taxon>Agaricomycetidae</taxon>
        <taxon>Agaricales</taxon>
        <taxon>Agaricineae</taxon>
        <taxon>Strophariaceae</taxon>
        <taxon>Pholiota</taxon>
    </lineage>
</organism>
<evidence type="ECO:0000313" key="1">
    <source>
        <dbReference type="EMBL" id="KAF9481778.1"/>
    </source>
</evidence>
<keyword evidence="2" id="KW-1185">Reference proteome</keyword>
<evidence type="ECO:0000313" key="2">
    <source>
        <dbReference type="Proteomes" id="UP000807469"/>
    </source>
</evidence>
<comment type="caution">
    <text evidence="1">The sequence shown here is derived from an EMBL/GenBank/DDBJ whole genome shotgun (WGS) entry which is preliminary data.</text>
</comment>
<dbReference type="AlphaFoldDB" id="A0A9P6D3M6"/>
<gene>
    <name evidence="1" type="ORF">BDN70DRAFT_991663</name>
</gene>
<proteinExistence type="predicted"/>
<protein>
    <submittedName>
        <fullName evidence="1">Uncharacterized protein</fullName>
    </submittedName>
</protein>
<name>A0A9P6D3M6_9AGAR</name>